<dbReference type="AlphaFoldDB" id="A0A9P6FLD8"/>
<feature type="region of interest" description="Disordered" evidence="1">
    <location>
        <begin position="1"/>
        <end position="31"/>
    </location>
</feature>
<feature type="non-terminal residue" evidence="2">
    <location>
        <position position="1"/>
    </location>
</feature>
<reference evidence="2" key="1">
    <citation type="journal article" date="2020" name="Fungal Divers.">
        <title>Resolving the Mortierellaceae phylogeny through synthesis of multi-gene phylogenetics and phylogenomics.</title>
        <authorList>
            <person name="Vandepol N."/>
            <person name="Liber J."/>
            <person name="Desiro A."/>
            <person name="Na H."/>
            <person name="Kennedy M."/>
            <person name="Barry K."/>
            <person name="Grigoriev I.V."/>
            <person name="Miller A.N."/>
            <person name="O'Donnell K."/>
            <person name="Stajich J.E."/>
            <person name="Bonito G."/>
        </authorList>
    </citation>
    <scope>NUCLEOTIDE SEQUENCE</scope>
    <source>
        <strain evidence="2">KOD1015</strain>
    </source>
</reference>
<accession>A0A9P6FLD8</accession>
<name>A0A9P6FLD8_9FUNG</name>
<dbReference type="OrthoDB" id="10594863at2759"/>
<keyword evidence="3" id="KW-1185">Reference proteome</keyword>
<evidence type="ECO:0000313" key="2">
    <source>
        <dbReference type="EMBL" id="KAF9573609.1"/>
    </source>
</evidence>
<proteinExistence type="predicted"/>
<organism evidence="2 3">
    <name type="scientific">Lunasporangiospora selenospora</name>
    <dbReference type="NCBI Taxonomy" id="979761"/>
    <lineage>
        <taxon>Eukaryota</taxon>
        <taxon>Fungi</taxon>
        <taxon>Fungi incertae sedis</taxon>
        <taxon>Mucoromycota</taxon>
        <taxon>Mortierellomycotina</taxon>
        <taxon>Mortierellomycetes</taxon>
        <taxon>Mortierellales</taxon>
        <taxon>Mortierellaceae</taxon>
        <taxon>Lunasporangiospora</taxon>
    </lineage>
</organism>
<comment type="caution">
    <text evidence="2">The sequence shown here is derived from an EMBL/GenBank/DDBJ whole genome shotgun (WGS) entry which is preliminary data.</text>
</comment>
<protein>
    <submittedName>
        <fullName evidence="2">Uncharacterized protein</fullName>
    </submittedName>
</protein>
<evidence type="ECO:0000313" key="3">
    <source>
        <dbReference type="Proteomes" id="UP000780801"/>
    </source>
</evidence>
<evidence type="ECO:0000256" key="1">
    <source>
        <dbReference type="SAM" id="MobiDB-lite"/>
    </source>
</evidence>
<feature type="compositionally biased region" description="Basic and acidic residues" evidence="1">
    <location>
        <begin position="18"/>
        <end position="28"/>
    </location>
</feature>
<gene>
    <name evidence="2" type="ORF">BGW38_008402</name>
</gene>
<dbReference type="Proteomes" id="UP000780801">
    <property type="component" value="Unassembled WGS sequence"/>
</dbReference>
<feature type="compositionally biased region" description="Low complexity" evidence="1">
    <location>
        <begin position="1"/>
        <end position="10"/>
    </location>
</feature>
<dbReference type="EMBL" id="JAABOA010005784">
    <property type="protein sequence ID" value="KAF9573609.1"/>
    <property type="molecule type" value="Genomic_DNA"/>
</dbReference>
<sequence length="84" mass="9178">ESVQGVSSSKPKTKRSKPKVDKTSRVSREVTYQQERVAQAAAEGTDLTIQERSRNIGSIINDGLKSLYETATLCNGDAHQLLTT</sequence>